<name>A0A7J6S1A5_PEROL</name>
<organism evidence="2 3">
    <name type="scientific">Perkinsus olseni</name>
    <name type="common">Perkinsus atlanticus</name>
    <dbReference type="NCBI Taxonomy" id="32597"/>
    <lineage>
        <taxon>Eukaryota</taxon>
        <taxon>Sar</taxon>
        <taxon>Alveolata</taxon>
        <taxon>Perkinsozoa</taxon>
        <taxon>Perkinsea</taxon>
        <taxon>Perkinsida</taxon>
        <taxon>Perkinsidae</taxon>
        <taxon>Perkinsus</taxon>
    </lineage>
</organism>
<feature type="non-terminal residue" evidence="2">
    <location>
        <position position="1"/>
    </location>
</feature>
<accession>A0A7J6S1A5</accession>
<feature type="transmembrane region" description="Helical" evidence="1">
    <location>
        <begin position="6"/>
        <end position="25"/>
    </location>
</feature>
<protein>
    <submittedName>
        <fullName evidence="2">Uncharacterized protein</fullName>
    </submittedName>
</protein>
<evidence type="ECO:0000256" key="1">
    <source>
        <dbReference type="SAM" id="Phobius"/>
    </source>
</evidence>
<gene>
    <name evidence="2" type="ORF">FOZ63_021679</name>
</gene>
<sequence>MTAIRGLILGACVILLVWFIGEIILRSVDIRLRKERAEGMARQAVVLPAKKQELRMRLEEGWAVEASIAGSDQASTRAGSEASIAGYTNSVYGVRYPDHPQQQFIPPL</sequence>
<reference evidence="2 3" key="1">
    <citation type="submission" date="2020-04" db="EMBL/GenBank/DDBJ databases">
        <title>Perkinsus olseni comparative genomics.</title>
        <authorList>
            <person name="Bogema D.R."/>
        </authorList>
    </citation>
    <scope>NUCLEOTIDE SEQUENCE [LARGE SCALE GENOMIC DNA]</scope>
    <source>
        <strain evidence="2 3">ATCC PRA-207</strain>
    </source>
</reference>
<keyword evidence="1" id="KW-1133">Transmembrane helix</keyword>
<keyword evidence="3" id="KW-1185">Reference proteome</keyword>
<keyword evidence="1" id="KW-0472">Membrane</keyword>
<evidence type="ECO:0000313" key="3">
    <source>
        <dbReference type="Proteomes" id="UP000553632"/>
    </source>
</evidence>
<evidence type="ECO:0000313" key="2">
    <source>
        <dbReference type="EMBL" id="KAF4726744.1"/>
    </source>
</evidence>
<comment type="caution">
    <text evidence="2">The sequence shown here is derived from an EMBL/GenBank/DDBJ whole genome shotgun (WGS) entry which is preliminary data.</text>
</comment>
<proteinExistence type="predicted"/>
<dbReference type="Proteomes" id="UP000553632">
    <property type="component" value="Unassembled WGS sequence"/>
</dbReference>
<dbReference type="AlphaFoldDB" id="A0A7J6S1A5"/>
<keyword evidence="1" id="KW-0812">Transmembrane</keyword>
<dbReference type="EMBL" id="JABANO010021473">
    <property type="protein sequence ID" value="KAF4726744.1"/>
    <property type="molecule type" value="Genomic_DNA"/>
</dbReference>